<name>A0A8D8SHM9_9HEMI</name>
<reference evidence="2" key="1">
    <citation type="submission" date="2021-05" db="EMBL/GenBank/DDBJ databases">
        <authorList>
            <person name="Alioto T."/>
            <person name="Alioto T."/>
            <person name="Gomez Garrido J."/>
        </authorList>
    </citation>
    <scope>NUCLEOTIDE SEQUENCE</scope>
</reference>
<keyword evidence="1" id="KW-0812">Transmembrane</keyword>
<feature type="transmembrane region" description="Helical" evidence="1">
    <location>
        <begin position="44"/>
        <end position="65"/>
    </location>
</feature>
<keyword evidence="1" id="KW-1133">Transmembrane helix</keyword>
<proteinExistence type="predicted"/>
<dbReference type="EMBL" id="HBUF01215852">
    <property type="protein sequence ID" value="CAG6667166.1"/>
    <property type="molecule type" value="Transcribed_RNA"/>
</dbReference>
<accession>A0A8D8SHM9</accession>
<sequence length="102" mass="11874">MLRKFVSNMKSMSLKKFLQLMHVCGLLSLSDYDKDPRKIQKQKLYTICNLTFLTIVFTSFGFNLFTRTIRNTAMFCENLSLSNMCSLAYLCLCRAKKLVDVH</sequence>
<dbReference type="EMBL" id="HBUF01215853">
    <property type="protein sequence ID" value="CAG6667167.1"/>
    <property type="molecule type" value="Transcribed_RNA"/>
</dbReference>
<protein>
    <submittedName>
        <fullName evidence="2">Uncharacterized protein</fullName>
    </submittedName>
</protein>
<dbReference type="EMBL" id="HBUF01215851">
    <property type="protein sequence ID" value="CAG6667165.1"/>
    <property type="molecule type" value="Transcribed_RNA"/>
</dbReference>
<evidence type="ECO:0000313" key="2">
    <source>
        <dbReference type="EMBL" id="CAG6667166.1"/>
    </source>
</evidence>
<evidence type="ECO:0000256" key="1">
    <source>
        <dbReference type="SAM" id="Phobius"/>
    </source>
</evidence>
<organism evidence="2">
    <name type="scientific">Cacopsylla melanoneura</name>
    <dbReference type="NCBI Taxonomy" id="428564"/>
    <lineage>
        <taxon>Eukaryota</taxon>
        <taxon>Metazoa</taxon>
        <taxon>Ecdysozoa</taxon>
        <taxon>Arthropoda</taxon>
        <taxon>Hexapoda</taxon>
        <taxon>Insecta</taxon>
        <taxon>Pterygota</taxon>
        <taxon>Neoptera</taxon>
        <taxon>Paraneoptera</taxon>
        <taxon>Hemiptera</taxon>
        <taxon>Sternorrhyncha</taxon>
        <taxon>Psylloidea</taxon>
        <taxon>Psyllidae</taxon>
        <taxon>Psyllinae</taxon>
        <taxon>Cacopsylla</taxon>
    </lineage>
</organism>
<dbReference type="AlphaFoldDB" id="A0A8D8SHM9"/>
<keyword evidence="1" id="KW-0472">Membrane</keyword>